<protein>
    <submittedName>
        <fullName evidence="1">Uncharacterized protein</fullName>
    </submittedName>
</protein>
<comment type="caution">
    <text evidence="1">The sequence shown here is derived from an EMBL/GenBank/DDBJ whole genome shotgun (WGS) entry which is preliminary data.</text>
</comment>
<gene>
    <name evidence="1" type="ORF">CK621_12785</name>
</gene>
<sequence>MAIWLQGPSPESITLQSMHNLLVTRISPQIQEHLRELSKKFAMYQTPRAFLSLHLFKALSLLQTTT</sequence>
<evidence type="ECO:0000313" key="1">
    <source>
        <dbReference type="EMBL" id="PAT41801.1"/>
    </source>
</evidence>
<proteinExistence type="predicted"/>
<dbReference type="AlphaFoldDB" id="A0A2A2AVN8"/>
<reference evidence="1 2" key="1">
    <citation type="submission" date="2017-08" db="EMBL/GenBank/DDBJ databases">
        <title>WGS of Clinical strains of the CDC Group NO-1 linked to zoonotic infections in humans.</title>
        <authorList>
            <person name="Bernier A.-M."/>
            <person name="Bernard K."/>
        </authorList>
    </citation>
    <scope>NUCLEOTIDE SEQUENCE [LARGE SCALE GENOMIC DNA]</scope>
    <source>
        <strain evidence="1 2">NML120219</strain>
    </source>
</reference>
<name>A0A2A2AVN8_9BURK</name>
<organism evidence="1 2">
    <name type="scientific">Vandammella animalimorsus</name>
    <dbReference type="NCBI Taxonomy" id="2029117"/>
    <lineage>
        <taxon>Bacteria</taxon>
        <taxon>Pseudomonadati</taxon>
        <taxon>Pseudomonadota</taxon>
        <taxon>Betaproteobacteria</taxon>
        <taxon>Burkholderiales</taxon>
        <taxon>Comamonadaceae</taxon>
        <taxon>Vandammella</taxon>
    </lineage>
</organism>
<dbReference type="Proteomes" id="UP000218439">
    <property type="component" value="Unassembled WGS sequence"/>
</dbReference>
<evidence type="ECO:0000313" key="2">
    <source>
        <dbReference type="Proteomes" id="UP000218439"/>
    </source>
</evidence>
<accession>A0A2A2AVN8</accession>
<dbReference type="EMBL" id="NSJE01000025">
    <property type="protein sequence ID" value="PAT41801.1"/>
    <property type="molecule type" value="Genomic_DNA"/>
</dbReference>